<feature type="coiled-coil region" evidence="1">
    <location>
        <begin position="89"/>
        <end position="116"/>
    </location>
</feature>
<reference evidence="2 3" key="1">
    <citation type="submission" date="2018-10" db="EMBL/GenBank/DDBJ databases">
        <title>Staphylococcus pseudoxylosus sp. nov., isolated from bovine mastitis.</title>
        <authorList>
            <person name="Macfadyen A.C."/>
            <person name="Leroy S."/>
            <person name="Harrison E.M."/>
            <person name="Parkhill J."/>
            <person name="Holmes M.A."/>
            <person name="Paterson G.K."/>
        </authorList>
    </citation>
    <scope>NUCLEOTIDE SEQUENCE [LARGE SCALE GENOMIC DNA]</scope>
    <source>
        <strain evidence="2 3">S04009</strain>
    </source>
</reference>
<dbReference type="AlphaFoldDB" id="A0AAQ0MH46"/>
<dbReference type="Pfam" id="PF19776">
    <property type="entry name" value="DUF6262"/>
    <property type="match status" value="1"/>
</dbReference>
<dbReference type="EMBL" id="RCVN01000014">
    <property type="protein sequence ID" value="RMI84258.1"/>
    <property type="molecule type" value="Genomic_DNA"/>
</dbReference>
<dbReference type="InterPro" id="IPR046229">
    <property type="entry name" value="TnpC-like"/>
</dbReference>
<keyword evidence="1" id="KW-0175">Coiled coil</keyword>
<sequence>MEKFNRQEQLKQLHAERKVKTEKKVNKAINDLIQKNEEINFNIVSKHSKVSKATLYNNNKIRKRIEKLREQSKEIFVHKNKSDGKDALISSLKRKVSSLEKEKKVLKDEINTLYNKIYENI</sequence>
<evidence type="ECO:0000313" key="2">
    <source>
        <dbReference type="EMBL" id="RMI84258.1"/>
    </source>
</evidence>
<name>A0AAQ0MH46_9STAP</name>
<evidence type="ECO:0000313" key="3">
    <source>
        <dbReference type="Proteomes" id="UP000269505"/>
    </source>
</evidence>
<gene>
    <name evidence="2" type="ORF">D9V42_12350</name>
</gene>
<protein>
    <submittedName>
        <fullName evidence="2">Transposase</fullName>
    </submittedName>
</protein>
<dbReference type="Proteomes" id="UP000269505">
    <property type="component" value="Unassembled WGS sequence"/>
</dbReference>
<keyword evidence="3" id="KW-1185">Reference proteome</keyword>
<organism evidence="2 3">
    <name type="scientific">Staphylococcus pseudoxylosus</name>
    <dbReference type="NCBI Taxonomy" id="2282419"/>
    <lineage>
        <taxon>Bacteria</taxon>
        <taxon>Bacillati</taxon>
        <taxon>Bacillota</taxon>
        <taxon>Bacilli</taxon>
        <taxon>Bacillales</taxon>
        <taxon>Staphylococcaceae</taxon>
        <taxon>Staphylococcus</taxon>
    </lineage>
</organism>
<comment type="caution">
    <text evidence="2">The sequence shown here is derived from an EMBL/GenBank/DDBJ whole genome shotgun (WGS) entry which is preliminary data.</text>
</comment>
<accession>A0AAQ0MH46</accession>
<evidence type="ECO:0000256" key="1">
    <source>
        <dbReference type="SAM" id="Coils"/>
    </source>
</evidence>
<dbReference type="RefSeq" id="WP_122065195.1">
    <property type="nucleotide sequence ID" value="NZ_JAHCSS010000008.1"/>
</dbReference>
<proteinExistence type="predicted"/>